<dbReference type="HOGENOM" id="CLU_2851342_0_0_1"/>
<dbReference type="EMBL" id="FN430027">
    <property type="protein sequence ID" value="CAZ80458.1"/>
    <property type="molecule type" value="Genomic_DNA"/>
</dbReference>
<reference evidence="1 2" key="1">
    <citation type="journal article" date="2010" name="Nature">
        <title>Perigord black truffle genome uncovers evolutionary origins and mechanisms of symbiosis.</title>
        <authorList>
            <person name="Martin F."/>
            <person name="Kohler A."/>
            <person name="Murat C."/>
            <person name="Balestrini R."/>
            <person name="Coutinho P.M."/>
            <person name="Jaillon O."/>
            <person name="Montanini B."/>
            <person name="Morin E."/>
            <person name="Noel B."/>
            <person name="Percudani R."/>
            <person name="Porcel B."/>
            <person name="Rubini A."/>
            <person name="Amicucci A."/>
            <person name="Amselem J."/>
            <person name="Anthouard V."/>
            <person name="Arcioni S."/>
            <person name="Artiguenave F."/>
            <person name="Aury J.M."/>
            <person name="Ballario P."/>
            <person name="Bolchi A."/>
            <person name="Brenna A."/>
            <person name="Brun A."/>
            <person name="Buee M."/>
            <person name="Cantarel B."/>
            <person name="Chevalier G."/>
            <person name="Couloux A."/>
            <person name="Da Silva C."/>
            <person name="Denoeud F."/>
            <person name="Duplessis S."/>
            <person name="Ghignone S."/>
            <person name="Hilselberger B."/>
            <person name="Iotti M."/>
            <person name="Marcais B."/>
            <person name="Mello A."/>
            <person name="Miranda M."/>
            <person name="Pacioni G."/>
            <person name="Quesneville H."/>
            <person name="Riccioni C."/>
            <person name="Ruotolo R."/>
            <person name="Splivallo R."/>
            <person name="Stocchi V."/>
            <person name="Tisserant E."/>
            <person name="Viscomi A.R."/>
            <person name="Zambonelli A."/>
            <person name="Zampieri E."/>
            <person name="Henrissat B."/>
            <person name="Lebrun M.H."/>
            <person name="Paolocci F."/>
            <person name="Bonfante P."/>
            <person name="Ottonello S."/>
            <person name="Wincker P."/>
        </authorList>
    </citation>
    <scope>NUCLEOTIDE SEQUENCE [LARGE SCALE GENOMIC DNA]</scope>
    <source>
        <strain evidence="1 2">Mel28</strain>
    </source>
</reference>
<gene>
    <name evidence="1" type="ORF">GSTUM_00002453001</name>
</gene>
<name>D5G7G5_TUBMM</name>
<proteinExistence type="predicted"/>
<evidence type="ECO:0000313" key="1">
    <source>
        <dbReference type="EMBL" id="CAZ80458.1"/>
    </source>
</evidence>
<keyword evidence="2" id="KW-1185">Reference proteome</keyword>
<dbReference type="AlphaFoldDB" id="D5G7G5"/>
<accession>D5G7G5</accession>
<dbReference type="InParanoid" id="D5G7G5"/>
<sequence length="65" mass="7436">MSRIKIPGKMFRGGLVTTNKQWKYKMLGENGEWEKATMNAVQERRVCEKSGISNGCRDDMVLLTL</sequence>
<dbReference type="Proteomes" id="UP000006911">
    <property type="component" value="Unassembled WGS sequence"/>
</dbReference>
<dbReference type="GeneID" id="9188483"/>
<protein>
    <submittedName>
        <fullName evidence="1">(Perigord truffle) hypothetical protein</fullName>
    </submittedName>
</protein>
<dbReference type="RefSeq" id="XP_002836267.1">
    <property type="nucleotide sequence ID" value="XM_002836221.1"/>
</dbReference>
<evidence type="ECO:0000313" key="2">
    <source>
        <dbReference type="Proteomes" id="UP000006911"/>
    </source>
</evidence>
<organism evidence="1 2">
    <name type="scientific">Tuber melanosporum (strain Mel28)</name>
    <name type="common">Perigord black truffle</name>
    <dbReference type="NCBI Taxonomy" id="656061"/>
    <lineage>
        <taxon>Eukaryota</taxon>
        <taxon>Fungi</taxon>
        <taxon>Dikarya</taxon>
        <taxon>Ascomycota</taxon>
        <taxon>Pezizomycotina</taxon>
        <taxon>Pezizomycetes</taxon>
        <taxon>Pezizales</taxon>
        <taxon>Tuberaceae</taxon>
        <taxon>Tuber</taxon>
    </lineage>
</organism>
<dbReference type="KEGG" id="tml:GSTUM_00002453001"/>